<evidence type="ECO:0000256" key="3">
    <source>
        <dbReference type="ARBA" id="ARBA00012054"/>
    </source>
</evidence>
<dbReference type="Gene3D" id="3.40.50.300">
    <property type="entry name" value="P-loop containing nucleotide triphosphate hydrolases"/>
    <property type="match status" value="1"/>
</dbReference>
<name>A0ABW4L896_9MICO</name>
<evidence type="ECO:0000256" key="7">
    <source>
        <dbReference type="ARBA" id="ARBA00022840"/>
    </source>
</evidence>
<comment type="caution">
    <text evidence="10">The sequence shown here is derived from an EMBL/GenBank/DDBJ whole genome shotgun (WGS) entry which is preliminary data.</text>
</comment>
<evidence type="ECO:0000313" key="11">
    <source>
        <dbReference type="Proteomes" id="UP001597277"/>
    </source>
</evidence>
<keyword evidence="6 9" id="KW-0418">Kinase</keyword>
<comment type="pathway">
    <text evidence="1">Carbohydrate acid metabolism.</text>
</comment>
<dbReference type="RefSeq" id="WP_388008063.1">
    <property type="nucleotide sequence ID" value="NZ_JBHUEE010000007.1"/>
</dbReference>
<evidence type="ECO:0000256" key="2">
    <source>
        <dbReference type="ARBA" id="ARBA00008420"/>
    </source>
</evidence>
<comment type="catalytic activity">
    <reaction evidence="8 9">
        <text>D-gluconate + ATP = 6-phospho-D-gluconate + ADP + H(+)</text>
        <dbReference type="Rhea" id="RHEA:19433"/>
        <dbReference type="ChEBI" id="CHEBI:15378"/>
        <dbReference type="ChEBI" id="CHEBI:18391"/>
        <dbReference type="ChEBI" id="CHEBI:30616"/>
        <dbReference type="ChEBI" id="CHEBI:58759"/>
        <dbReference type="ChEBI" id="CHEBI:456216"/>
        <dbReference type="EC" id="2.7.1.12"/>
    </reaction>
</comment>
<evidence type="ECO:0000256" key="1">
    <source>
        <dbReference type="ARBA" id="ARBA00004761"/>
    </source>
</evidence>
<dbReference type="SUPFAM" id="SSF52540">
    <property type="entry name" value="P-loop containing nucleoside triphosphate hydrolases"/>
    <property type="match status" value="1"/>
</dbReference>
<dbReference type="CDD" id="cd02021">
    <property type="entry name" value="GntK"/>
    <property type="match status" value="1"/>
</dbReference>
<keyword evidence="7 9" id="KW-0067">ATP-binding</keyword>
<keyword evidence="4 9" id="KW-0808">Transferase</keyword>
<sequence>MEQRHIVVMGVSGGGKTTLATALADRLGYVFAEGDDFHSEANRDKMRAGTPLNDDDRAPWLVTIRDWMTEQARAGTSTVVTCSALRRAYRDVLREAVGQTVFVHVAPPVEETATRIGQRRDHYMPASLLESQIQTLEELGEDEPGFAVRSAGSPDEVLTEVLSRLESS</sequence>
<evidence type="ECO:0000256" key="5">
    <source>
        <dbReference type="ARBA" id="ARBA00022741"/>
    </source>
</evidence>
<gene>
    <name evidence="10" type="ORF">ACFSE6_13645</name>
</gene>
<dbReference type="PANTHER" id="PTHR43442">
    <property type="entry name" value="GLUCONOKINASE-RELATED"/>
    <property type="match status" value="1"/>
</dbReference>
<organism evidence="10 11">
    <name type="scientific">Georgenia deserti</name>
    <dbReference type="NCBI Taxonomy" id="2093781"/>
    <lineage>
        <taxon>Bacteria</taxon>
        <taxon>Bacillati</taxon>
        <taxon>Actinomycetota</taxon>
        <taxon>Actinomycetes</taxon>
        <taxon>Micrococcales</taxon>
        <taxon>Bogoriellaceae</taxon>
        <taxon>Georgenia</taxon>
    </lineage>
</organism>
<reference evidence="11" key="1">
    <citation type="journal article" date="2019" name="Int. J. Syst. Evol. Microbiol.">
        <title>The Global Catalogue of Microorganisms (GCM) 10K type strain sequencing project: providing services to taxonomists for standard genome sequencing and annotation.</title>
        <authorList>
            <consortium name="The Broad Institute Genomics Platform"/>
            <consortium name="The Broad Institute Genome Sequencing Center for Infectious Disease"/>
            <person name="Wu L."/>
            <person name="Ma J."/>
        </authorList>
    </citation>
    <scope>NUCLEOTIDE SEQUENCE [LARGE SCALE GENOMIC DNA]</scope>
    <source>
        <strain evidence="11">JCM 17130</strain>
    </source>
</reference>
<dbReference type="InterPro" id="IPR006001">
    <property type="entry name" value="Therm_gnt_kin"/>
</dbReference>
<dbReference type="PANTHER" id="PTHR43442:SF3">
    <property type="entry name" value="GLUCONOKINASE-RELATED"/>
    <property type="match status" value="1"/>
</dbReference>
<comment type="similarity">
    <text evidence="2 9">Belongs to the gluconokinase GntK/GntV family.</text>
</comment>
<evidence type="ECO:0000313" key="10">
    <source>
        <dbReference type="EMBL" id="MFD1718885.1"/>
    </source>
</evidence>
<keyword evidence="11" id="KW-1185">Reference proteome</keyword>
<dbReference type="NCBIfam" id="TIGR01313">
    <property type="entry name" value="therm_gnt_kin"/>
    <property type="match status" value="1"/>
</dbReference>
<dbReference type="InterPro" id="IPR027417">
    <property type="entry name" value="P-loop_NTPase"/>
</dbReference>
<protein>
    <recommendedName>
        <fullName evidence="3 9">Gluconokinase</fullName>
        <ecNumber evidence="3 9">2.7.1.12</ecNumber>
    </recommendedName>
</protein>
<accession>A0ABW4L896</accession>
<dbReference type="Pfam" id="PF13671">
    <property type="entry name" value="AAA_33"/>
    <property type="match status" value="1"/>
</dbReference>
<dbReference type="EC" id="2.7.1.12" evidence="3 9"/>
<evidence type="ECO:0000256" key="8">
    <source>
        <dbReference type="ARBA" id="ARBA00048090"/>
    </source>
</evidence>
<evidence type="ECO:0000256" key="6">
    <source>
        <dbReference type="ARBA" id="ARBA00022777"/>
    </source>
</evidence>
<proteinExistence type="inferred from homology"/>
<dbReference type="EMBL" id="JBHUEE010000007">
    <property type="protein sequence ID" value="MFD1718885.1"/>
    <property type="molecule type" value="Genomic_DNA"/>
</dbReference>
<evidence type="ECO:0000256" key="9">
    <source>
        <dbReference type="RuleBase" id="RU363066"/>
    </source>
</evidence>
<dbReference type="Proteomes" id="UP001597277">
    <property type="component" value="Unassembled WGS sequence"/>
</dbReference>
<evidence type="ECO:0000256" key="4">
    <source>
        <dbReference type="ARBA" id="ARBA00022679"/>
    </source>
</evidence>
<keyword evidence="5 9" id="KW-0547">Nucleotide-binding</keyword>